<reference evidence="1 2" key="1">
    <citation type="submission" date="2018-01" db="EMBL/GenBank/DDBJ databases">
        <title>The complete genome sequence of Chromatium okenii LaCa, a purple sulfur bacterium with a turbulent life.</title>
        <authorList>
            <person name="Luedin S.M."/>
            <person name="Liechti N."/>
            <person name="Storelli N."/>
            <person name="Danza F."/>
            <person name="Wittwer M."/>
            <person name="Pothier J.F."/>
            <person name="Tonolla M.A."/>
        </authorList>
    </citation>
    <scope>NUCLEOTIDE SEQUENCE [LARGE SCALE GENOMIC DNA]</scope>
    <source>
        <strain evidence="1 2">LaCa</strain>
    </source>
</reference>
<evidence type="ECO:0000313" key="2">
    <source>
        <dbReference type="Proteomes" id="UP000239936"/>
    </source>
</evidence>
<dbReference type="RefSeq" id="WP_105073962.1">
    <property type="nucleotide sequence ID" value="NZ_PPGH01000035.1"/>
</dbReference>
<name>A0A2S7XRH8_9GAMM</name>
<sequence>MSIIHTGSLSVEKLRSELEPLEKSIANTRQLKQKQTIVIGPVLTELNPLIETLYRKRKTARYKGA</sequence>
<protein>
    <submittedName>
        <fullName evidence="1">Uncharacterized protein</fullName>
    </submittedName>
</protein>
<keyword evidence="2" id="KW-1185">Reference proteome</keyword>
<proteinExistence type="predicted"/>
<comment type="caution">
    <text evidence="1">The sequence shown here is derived from an EMBL/GenBank/DDBJ whole genome shotgun (WGS) entry which is preliminary data.</text>
</comment>
<dbReference type="EMBL" id="PPGH01000035">
    <property type="protein sequence ID" value="PQJ96337.1"/>
    <property type="molecule type" value="Genomic_DNA"/>
</dbReference>
<gene>
    <name evidence="1" type="ORF">CXB77_11415</name>
</gene>
<dbReference type="Proteomes" id="UP000239936">
    <property type="component" value="Unassembled WGS sequence"/>
</dbReference>
<dbReference type="AlphaFoldDB" id="A0A2S7XRH8"/>
<organism evidence="1 2">
    <name type="scientific">Chromatium okenii</name>
    <dbReference type="NCBI Taxonomy" id="61644"/>
    <lineage>
        <taxon>Bacteria</taxon>
        <taxon>Pseudomonadati</taxon>
        <taxon>Pseudomonadota</taxon>
        <taxon>Gammaproteobacteria</taxon>
        <taxon>Chromatiales</taxon>
        <taxon>Chromatiaceae</taxon>
        <taxon>Chromatium</taxon>
    </lineage>
</organism>
<accession>A0A2S7XRH8</accession>
<evidence type="ECO:0000313" key="1">
    <source>
        <dbReference type="EMBL" id="PQJ96337.1"/>
    </source>
</evidence>